<dbReference type="Proteomes" id="UP000509126">
    <property type="component" value="Chromosome"/>
</dbReference>
<organism evidence="2 3">
    <name type="scientific">Acinetobacter lwoffii</name>
    <dbReference type="NCBI Taxonomy" id="28090"/>
    <lineage>
        <taxon>Bacteria</taxon>
        <taxon>Pseudomonadati</taxon>
        <taxon>Pseudomonadota</taxon>
        <taxon>Gammaproteobacteria</taxon>
        <taxon>Moraxellales</taxon>
        <taxon>Moraxellaceae</taxon>
        <taxon>Acinetobacter</taxon>
    </lineage>
</organism>
<feature type="signal peptide" evidence="1">
    <location>
        <begin position="1"/>
        <end position="22"/>
    </location>
</feature>
<keyword evidence="1" id="KW-0732">Signal</keyword>
<feature type="chain" id="PRO_5026897548" description="Lipoprotein" evidence="1">
    <location>
        <begin position="23"/>
        <end position="170"/>
    </location>
</feature>
<evidence type="ECO:0000313" key="2">
    <source>
        <dbReference type="EMBL" id="QKU20656.1"/>
    </source>
</evidence>
<evidence type="ECO:0000256" key="1">
    <source>
        <dbReference type="SAM" id="SignalP"/>
    </source>
</evidence>
<proteinExistence type="predicted"/>
<gene>
    <name evidence="2" type="ORF">FOB19_03960</name>
</gene>
<protein>
    <recommendedName>
        <fullName evidence="4">Lipoprotein</fullName>
    </recommendedName>
</protein>
<accession>A0A6N1MYN1</accession>
<evidence type="ECO:0000313" key="3">
    <source>
        <dbReference type="Proteomes" id="UP000509126"/>
    </source>
</evidence>
<evidence type="ECO:0008006" key="4">
    <source>
        <dbReference type="Google" id="ProtNLM"/>
    </source>
</evidence>
<reference evidence="2 3" key="1">
    <citation type="submission" date="2019-11" db="EMBL/GenBank/DDBJ databases">
        <title>FDA dAtabase for Regulatory Grade micrObial Sequences (FDA-ARGOS): Supporting development and validation of Infectious Disease Dx tests.</title>
        <authorList>
            <person name="Patel R."/>
            <person name="Rucinski S."/>
            <person name="Tallon L."/>
            <person name="Sadzewicz L."/>
            <person name="Vavikolanu K."/>
            <person name="Mehta A."/>
            <person name="Aluvathingal J."/>
            <person name="Nadendla S."/>
            <person name="Nandy P."/>
            <person name="Geyer C."/>
            <person name="Yan Y."/>
            <person name="Sichtig H."/>
        </authorList>
    </citation>
    <scope>NUCLEOTIDE SEQUENCE [LARGE SCALE GENOMIC DNA]</scope>
    <source>
        <strain evidence="2 3">FDAARGOS_557</strain>
    </source>
</reference>
<name>A0A6N1MYN1_ACILW</name>
<dbReference type="AlphaFoldDB" id="A0A6N1MYN1"/>
<sequence>MKKIMMVWMVACLAGCNYFVSMDELARNIQTQMQHEFNSNQDYQRYRFTVKKVNIVQRQGNEFQAISHLNYQGEEYPIHVKVFKVDGGYSWSIEDDAFAFIDEIEIEKYRQQLDRELQQLASALDDLEPVDEPNQNVSGSLITPVAEPVLQDVSYQEEPIPVGNITAYTQ</sequence>
<dbReference type="EMBL" id="CP054803">
    <property type="protein sequence ID" value="QKU20656.1"/>
    <property type="molecule type" value="Genomic_DNA"/>
</dbReference>
<dbReference type="RefSeq" id="WP_114541815.1">
    <property type="nucleotide sequence ID" value="NZ_CP054803.1"/>
</dbReference>